<evidence type="ECO:0000256" key="2">
    <source>
        <dbReference type="ARBA" id="ARBA00022692"/>
    </source>
</evidence>
<comment type="function">
    <text evidence="5">Probable disulfide isomerase, which participates in the folding of proteins containing disulfide bonds. May act as a dithiol oxidase. Acts as a regulator of endoplasmic reticulum-mitochondria contact sites via its ability to regulate redox signals.</text>
</comment>
<dbReference type="InterPro" id="IPR013766">
    <property type="entry name" value="Thioredoxin_domain"/>
</dbReference>
<comment type="caution">
    <text evidence="8">The sequence shown here is derived from an EMBL/GenBank/DDBJ whole genome shotgun (WGS) entry which is preliminary data.</text>
</comment>
<dbReference type="OrthoDB" id="427280at2759"/>
<keyword evidence="9" id="KW-1185">Reference proteome</keyword>
<dbReference type="EMBL" id="MCGT01000022">
    <property type="protein sequence ID" value="ORX50896.1"/>
    <property type="molecule type" value="Genomic_DNA"/>
</dbReference>
<evidence type="ECO:0000256" key="6">
    <source>
        <dbReference type="SAM" id="SignalP"/>
    </source>
</evidence>
<dbReference type="Proteomes" id="UP000242146">
    <property type="component" value="Unassembled WGS sequence"/>
</dbReference>
<dbReference type="STRING" id="101127.A0A1X2GCX5"/>
<comment type="subcellular location">
    <subcellularLocation>
        <location evidence="1">Endoplasmic reticulum membrane</location>
        <topology evidence="1">Single-pass membrane protein</topology>
    </subcellularLocation>
</comment>
<feature type="domain" description="Thioredoxin" evidence="7">
    <location>
        <begin position="90"/>
        <end position="226"/>
    </location>
</feature>
<dbReference type="PANTHER" id="PTHR46426:SF1">
    <property type="entry name" value="PROTEIN DISULFIDE-ISOMERASE TMX3"/>
    <property type="match status" value="1"/>
</dbReference>
<dbReference type="PRINTS" id="PR00421">
    <property type="entry name" value="THIOREDOXIN"/>
</dbReference>
<dbReference type="GO" id="GO:0005789">
    <property type="term" value="C:endoplasmic reticulum membrane"/>
    <property type="evidence" value="ECO:0007669"/>
    <property type="project" value="UniProtKB-SubCell"/>
</dbReference>
<evidence type="ECO:0000256" key="1">
    <source>
        <dbReference type="ARBA" id="ARBA00004389"/>
    </source>
</evidence>
<dbReference type="AlphaFoldDB" id="A0A1X2GCX5"/>
<evidence type="ECO:0000313" key="8">
    <source>
        <dbReference type="EMBL" id="ORX50896.1"/>
    </source>
</evidence>
<name>A0A1X2GCX5_9FUNG</name>
<dbReference type="SUPFAM" id="SSF52833">
    <property type="entry name" value="Thioredoxin-like"/>
    <property type="match status" value="1"/>
</dbReference>
<dbReference type="PANTHER" id="PTHR46426">
    <property type="entry name" value="PROTEIN DISULFIDE-ISOMERASE TMX3"/>
    <property type="match status" value="1"/>
</dbReference>
<dbReference type="CDD" id="cd02961">
    <property type="entry name" value="PDI_a_family"/>
    <property type="match status" value="1"/>
</dbReference>
<evidence type="ECO:0000313" key="9">
    <source>
        <dbReference type="Proteomes" id="UP000242146"/>
    </source>
</evidence>
<keyword evidence="2" id="KW-0812">Transmembrane</keyword>
<dbReference type="PROSITE" id="PS00194">
    <property type="entry name" value="THIOREDOXIN_1"/>
    <property type="match status" value="1"/>
</dbReference>
<organism evidence="8 9">
    <name type="scientific">Hesseltinella vesiculosa</name>
    <dbReference type="NCBI Taxonomy" id="101127"/>
    <lineage>
        <taxon>Eukaryota</taxon>
        <taxon>Fungi</taxon>
        <taxon>Fungi incertae sedis</taxon>
        <taxon>Mucoromycota</taxon>
        <taxon>Mucoromycotina</taxon>
        <taxon>Mucoromycetes</taxon>
        <taxon>Mucorales</taxon>
        <taxon>Cunninghamellaceae</taxon>
        <taxon>Hesseltinella</taxon>
    </lineage>
</organism>
<keyword evidence="3" id="KW-1133">Transmembrane helix</keyword>
<dbReference type="InterPro" id="IPR036249">
    <property type="entry name" value="Thioredoxin-like_sf"/>
</dbReference>
<feature type="signal peptide" evidence="6">
    <location>
        <begin position="1"/>
        <end position="20"/>
    </location>
</feature>
<evidence type="ECO:0000259" key="7">
    <source>
        <dbReference type="PROSITE" id="PS51352"/>
    </source>
</evidence>
<dbReference type="InterPro" id="IPR017937">
    <property type="entry name" value="Thioredoxin_CS"/>
</dbReference>
<protein>
    <recommendedName>
        <fullName evidence="7">Thioredoxin domain-containing protein</fullName>
    </recommendedName>
</protein>
<sequence length="508" mass="56754">MVSRLWTLSVCFSLFAKALAFISLNESQVKTKTANNHWLILYTATNDLADQWQSFSDNYSDWQSFGVYFGQVDCNKEACPDFDQAQFRLFSEGALVNTVDATKNSWQPVLEQHILSSPISRSIPINDLDTLTRIKESTSSWFIKFYAPWCGHCKNLAPVWENLAMEQASSPINLGEVNCETQRDICAAENVGGLPTLAFYNRGHRFVYNGKRELDSFKTYVKKMTGPAFEVVSYDALAKIQAEPVSLVYIHSPKDTNLEAIEQVAVQGMDKLPVYVTADKKIDKELKGAGKLPRLVMIKHGGQVQSVNDGPSSTWADWVDSHKYPLVTTLASHNANEVLKGKRLVALYLTANEQTDAGFLAVSLDWESSGYDLPVTFAQLNAKQWSTFVKRVYNVDAKDLPGLVVLDPKKKLYFKEGLNGEGFTTTQPEALFAALQHTDELHGQTTDVPRGVSIVQKILVFVGDHGLKITLVMLGLSAIVFYINHTRQPQGTNMPIQPTEDDDHEKKD</sequence>
<proteinExistence type="predicted"/>
<keyword evidence="6" id="KW-0732">Signal</keyword>
<accession>A0A1X2GCX5</accession>
<dbReference type="InterPro" id="IPR052250">
    <property type="entry name" value="PDI_TMX3"/>
</dbReference>
<feature type="chain" id="PRO_5013072466" description="Thioredoxin domain-containing protein" evidence="6">
    <location>
        <begin position="21"/>
        <end position="508"/>
    </location>
</feature>
<evidence type="ECO:0000256" key="5">
    <source>
        <dbReference type="ARBA" id="ARBA00045246"/>
    </source>
</evidence>
<dbReference type="Gene3D" id="3.40.30.10">
    <property type="entry name" value="Glutaredoxin"/>
    <property type="match status" value="2"/>
</dbReference>
<reference evidence="8 9" key="1">
    <citation type="submission" date="2016-07" db="EMBL/GenBank/DDBJ databases">
        <title>Pervasive Adenine N6-methylation of Active Genes in Fungi.</title>
        <authorList>
            <consortium name="DOE Joint Genome Institute"/>
            <person name="Mondo S.J."/>
            <person name="Dannebaum R.O."/>
            <person name="Kuo R.C."/>
            <person name="Labutti K."/>
            <person name="Haridas S."/>
            <person name="Kuo A."/>
            <person name="Salamov A."/>
            <person name="Ahrendt S.R."/>
            <person name="Lipzen A."/>
            <person name="Sullivan W."/>
            <person name="Andreopoulos W.B."/>
            <person name="Clum A."/>
            <person name="Lindquist E."/>
            <person name="Daum C."/>
            <person name="Ramamoorthy G.K."/>
            <person name="Gryganskyi A."/>
            <person name="Culley D."/>
            <person name="Magnuson J.K."/>
            <person name="James T.Y."/>
            <person name="O'Malley M.A."/>
            <person name="Stajich J.E."/>
            <person name="Spatafora J.W."/>
            <person name="Visel A."/>
            <person name="Grigoriev I.V."/>
        </authorList>
    </citation>
    <scope>NUCLEOTIDE SEQUENCE [LARGE SCALE GENOMIC DNA]</scope>
    <source>
        <strain evidence="8 9">NRRL 3301</strain>
    </source>
</reference>
<keyword evidence="4" id="KW-0472">Membrane</keyword>
<dbReference type="PROSITE" id="PS51352">
    <property type="entry name" value="THIOREDOXIN_2"/>
    <property type="match status" value="1"/>
</dbReference>
<evidence type="ECO:0000256" key="3">
    <source>
        <dbReference type="ARBA" id="ARBA00022989"/>
    </source>
</evidence>
<gene>
    <name evidence="8" type="ORF">DM01DRAFT_1408888</name>
</gene>
<evidence type="ECO:0000256" key="4">
    <source>
        <dbReference type="ARBA" id="ARBA00023136"/>
    </source>
</evidence>
<dbReference type="Pfam" id="PF13848">
    <property type="entry name" value="Thioredoxin_6"/>
    <property type="match status" value="1"/>
</dbReference>
<dbReference type="Pfam" id="PF00085">
    <property type="entry name" value="Thioredoxin"/>
    <property type="match status" value="1"/>
</dbReference>